<dbReference type="PANTHER" id="PTHR43179:SF12">
    <property type="entry name" value="GALACTOFURANOSYLTRANSFERASE GLFT2"/>
    <property type="match status" value="1"/>
</dbReference>
<dbReference type="RefSeq" id="WP_167627059.1">
    <property type="nucleotide sequence ID" value="NZ_FNSR01000001.1"/>
</dbReference>
<dbReference type="STRING" id="416943.SAMN05445871_2940"/>
<comment type="similarity">
    <text evidence="1">Belongs to the glycosyltransferase 2 family.</text>
</comment>
<proteinExistence type="inferred from homology"/>
<keyword evidence="5" id="KW-1185">Reference proteome</keyword>
<dbReference type="InterPro" id="IPR029044">
    <property type="entry name" value="Nucleotide-diphossugar_trans"/>
</dbReference>
<dbReference type="Gene3D" id="3.90.550.10">
    <property type="entry name" value="Spore Coat Polysaccharide Biosynthesis Protein SpsA, Chain A"/>
    <property type="match status" value="1"/>
</dbReference>
<name>A0A1H7R459_9BURK</name>
<accession>A0A1H7R459</accession>
<dbReference type="SUPFAM" id="SSF53448">
    <property type="entry name" value="Nucleotide-diphospho-sugar transferases"/>
    <property type="match status" value="1"/>
</dbReference>
<sequence>MIELQVTSVGAPVTGTVVVFYRPDRACFERANRLAAIGPCVVVDNTEGLDGPSAGVLDARIEYVRNGRNLGIATAINQGIDALIRRGCASAMIFDQDSEPSMVLLDALPRSLERELKANPRIALVGPAYEDARLGGVVPFVRFGYFRLRRVAPAGTAPVEVDFLISSGSCINLAVWREMGPMDDALFIDFVDLEWCARARAKGYSVLGLPALRMRHSLGGEPVRIFGRAYPGHSALRHYYMFRNAVALIRRNYLPWSWKSTELVKLPFRLVIYGLFMPQGIEHVRMSLLGLWHGVTGRMGPLSRGPSDGIRARG</sequence>
<gene>
    <name evidence="4" type="ORF">SAMN05192542_109104</name>
</gene>
<dbReference type="AlphaFoldDB" id="A0A1H7R459"/>
<dbReference type="CDD" id="cd02526">
    <property type="entry name" value="GT2_RfbF_like"/>
    <property type="match status" value="1"/>
</dbReference>
<evidence type="ECO:0000256" key="3">
    <source>
        <dbReference type="ARBA" id="ARBA00022679"/>
    </source>
</evidence>
<dbReference type="GO" id="GO:0016757">
    <property type="term" value="F:glycosyltransferase activity"/>
    <property type="evidence" value="ECO:0007669"/>
    <property type="project" value="UniProtKB-KW"/>
</dbReference>
<dbReference type="EMBL" id="FOAJ01000009">
    <property type="protein sequence ID" value="SEL54963.1"/>
    <property type="molecule type" value="Genomic_DNA"/>
</dbReference>
<evidence type="ECO:0000313" key="5">
    <source>
        <dbReference type="Proteomes" id="UP000199120"/>
    </source>
</evidence>
<dbReference type="Proteomes" id="UP000199120">
    <property type="component" value="Unassembled WGS sequence"/>
</dbReference>
<keyword evidence="2" id="KW-0328">Glycosyltransferase</keyword>
<keyword evidence="3 4" id="KW-0808">Transferase</keyword>
<organism evidence="4 5">
    <name type="scientific">Paraburkholderia caballeronis</name>
    <dbReference type="NCBI Taxonomy" id="416943"/>
    <lineage>
        <taxon>Bacteria</taxon>
        <taxon>Pseudomonadati</taxon>
        <taxon>Pseudomonadota</taxon>
        <taxon>Betaproteobacteria</taxon>
        <taxon>Burkholderiales</taxon>
        <taxon>Burkholderiaceae</taxon>
        <taxon>Paraburkholderia</taxon>
    </lineage>
</organism>
<protein>
    <submittedName>
        <fullName evidence="4">Rhamnosyltransferase</fullName>
    </submittedName>
</protein>
<evidence type="ECO:0000256" key="1">
    <source>
        <dbReference type="ARBA" id="ARBA00006739"/>
    </source>
</evidence>
<evidence type="ECO:0000256" key="2">
    <source>
        <dbReference type="ARBA" id="ARBA00022676"/>
    </source>
</evidence>
<reference evidence="5" key="1">
    <citation type="submission" date="2016-10" db="EMBL/GenBank/DDBJ databases">
        <authorList>
            <person name="Varghese N."/>
            <person name="Submissions S."/>
        </authorList>
    </citation>
    <scope>NUCLEOTIDE SEQUENCE [LARGE SCALE GENOMIC DNA]</scope>
    <source>
        <strain evidence="5">LMG 26416</strain>
    </source>
</reference>
<dbReference type="PANTHER" id="PTHR43179">
    <property type="entry name" value="RHAMNOSYLTRANSFERASE WBBL"/>
    <property type="match status" value="1"/>
</dbReference>
<evidence type="ECO:0000313" key="4">
    <source>
        <dbReference type="EMBL" id="SEL54963.1"/>
    </source>
</evidence>